<dbReference type="InterPro" id="IPR046796">
    <property type="entry name" value="Transposase_32_dom"/>
</dbReference>
<keyword evidence="5" id="KW-1185">Reference proteome</keyword>
<dbReference type="HOGENOM" id="CLU_029307_1_3_1"/>
<dbReference type="Pfam" id="PF20167">
    <property type="entry name" value="Transposase_32"/>
    <property type="match status" value="1"/>
</dbReference>
<dbReference type="PANTHER" id="PTHR33180">
    <property type="entry name" value="PHOTOSYSTEM II CP43 REACTION CENTER PROTEIN"/>
    <property type="match status" value="1"/>
</dbReference>
<dbReference type="GO" id="GO:0009523">
    <property type="term" value="C:photosystem II"/>
    <property type="evidence" value="ECO:0000318"/>
    <property type="project" value="GO_Central"/>
</dbReference>
<feature type="compositionally biased region" description="Low complexity" evidence="2">
    <location>
        <begin position="416"/>
        <end position="445"/>
    </location>
</feature>
<reference evidence="4" key="2">
    <citation type="submission" date="2015-06" db="UniProtKB">
        <authorList>
            <consortium name="EnsemblPlants"/>
        </authorList>
    </citation>
    <scope>IDENTIFICATION</scope>
    <source>
        <strain evidence="4">DM1-3 516 R44</strain>
    </source>
</reference>
<evidence type="ECO:0000259" key="3">
    <source>
        <dbReference type="Pfam" id="PF20167"/>
    </source>
</evidence>
<feature type="region of interest" description="Disordered" evidence="2">
    <location>
        <begin position="386"/>
        <end position="458"/>
    </location>
</feature>
<evidence type="ECO:0000256" key="1">
    <source>
        <dbReference type="SAM" id="Coils"/>
    </source>
</evidence>
<organism evidence="4 5">
    <name type="scientific">Solanum tuberosum</name>
    <name type="common">Potato</name>
    <dbReference type="NCBI Taxonomy" id="4113"/>
    <lineage>
        <taxon>Eukaryota</taxon>
        <taxon>Viridiplantae</taxon>
        <taxon>Streptophyta</taxon>
        <taxon>Embryophyta</taxon>
        <taxon>Tracheophyta</taxon>
        <taxon>Spermatophyta</taxon>
        <taxon>Magnoliopsida</taxon>
        <taxon>eudicotyledons</taxon>
        <taxon>Gunneridae</taxon>
        <taxon>Pentapetalae</taxon>
        <taxon>asterids</taxon>
        <taxon>lamiids</taxon>
        <taxon>Solanales</taxon>
        <taxon>Solanaceae</taxon>
        <taxon>Solanoideae</taxon>
        <taxon>Solaneae</taxon>
        <taxon>Solanum</taxon>
    </lineage>
</organism>
<protein>
    <recommendedName>
        <fullName evidence="3">Putative plant transposon protein domain-containing protein</fullName>
    </recommendedName>
</protein>
<dbReference type="AlphaFoldDB" id="M1D8V7"/>
<reference evidence="5" key="1">
    <citation type="journal article" date="2011" name="Nature">
        <title>Genome sequence and analysis of the tuber crop potato.</title>
        <authorList>
            <consortium name="The Potato Genome Sequencing Consortium"/>
        </authorList>
    </citation>
    <scope>NUCLEOTIDE SEQUENCE [LARGE SCALE GENOMIC DNA]</scope>
    <source>
        <strain evidence="5">cv. DM1-3 516 R44</strain>
    </source>
</reference>
<name>M1D8V7_SOLTU</name>
<proteinExistence type="predicted"/>
<feature type="coiled-coil region" evidence="1">
    <location>
        <begin position="8"/>
        <end position="35"/>
    </location>
</feature>
<evidence type="ECO:0000313" key="4">
    <source>
        <dbReference type="EnsemblPlants" id="PGSC0003DMT400085157"/>
    </source>
</evidence>
<feature type="domain" description="Putative plant transposon protein" evidence="3">
    <location>
        <begin position="218"/>
        <end position="358"/>
    </location>
</feature>
<sequence length="458" mass="51687">MLIILQQISEQDRVLEEMKENIEVLNQMIGSHSRSIQLIENLMGHVLPQFHPNEQMGLPSRTSANPIMDLELKYGKCLRSLDWRAKVQSVKRRRAQEIIGDSPIRSAILILSVVWNPTSTESPVKLSEWLELCSEWTTLQPSFSVFINRQLRVPPASTLAESVPNPAPPMAPVPPVFPPPRLLNRLKGDGLRTILEEKLLFIEGLEDKYSSVADLLHWHQFQIFTRPRGPYIPSWVREFYTTYGELVPKSKIKASEFRPVRSVTVRGVEVSCSEEYINVVLDRPLGSALSYEGLPTTQNLEDLKCWLVPLIYDMTPRWIEAGVEIKKKDLNIAARYWFGFISSSLMPSQNESILRHAKDTARDFDVTSSSSTDIWCIDAEYTREEADRRRTAPVDTSPEVNVDSIPTEAYFPTPTSRSSGTSAPLSSSSQGPGTSTSSQQNQYYSIDDRKDGASGPFN</sequence>
<keyword evidence="1" id="KW-0175">Coiled coil</keyword>
<dbReference type="Proteomes" id="UP000011115">
    <property type="component" value="Unassembled WGS sequence"/>
</dbReference>
<dbReference type="GO" id="GO:0009579">
    <property type="term" value="C:thylakoid"/>
    <property type="evidence" value="ECO:0000318"/>
    <property type="project" value="GO_Central"/>
</dbReference>
<dbReference type="Gramene" id="PGSC0003DMT400085157">
    <property type="protein sequence ID" value="PGSC0003DMT400085157"/>
    <property type="gene ID" value="PGSC0003DMG400034728"/>
</dbReference>
<accession>M1D8V7</accession>
<dbReference type="PANTHER" id="PTHR33180:SF31">
    <property type="entry name" value="POLYPROTEIN PROTEIN"/>
    <property type="match status" value="1"/>
</dbReference>
<dbReference type="EnsemblPlants" id="PGSC0003DMT400085157">
    <property type="protein sequence ID" value="PGSC0003DMT400085157"/>
    <property type="gene ID" value="PGSC0003DMG400034728"/>
</dbReference>
<evidence type="ECO:0000256" key="2">
    <source>
        <dbReference type="SAM" id="MobiDB-lite"/>
    </source>
</evidence>
<dbReference type="InParanoid" id="M1D8V7"/>
<evidence type="ECO:0000313" key="5">
    <source>
        <dbReference type="Proteomes" id="UP000011115"/>
    </source>
</evidence>
<dbReference type="PaxDb" id="4113-PGSC0003DMT400085157"/>